<accession>A0A812R7K2</accession>
<dbReference type="PANTHER" id="PTHR22950:SF461">
    <property type="entry name" value="AMINO ACID TRANSPORTER TRANSMEMBRANE DOMAIN-CONTAINING PROTEIN"/>
    <property type="match status" value="1"/>
</dbReference>
<organism evidence="7 8">
    <name type="scientific">Symbiodinium natans</name>
    <dbReference type="NCBI Taxonomy" id="878477"/>
    <lineage>
        <taxon>Eukaryota</taxon>
        <taxon>Sar</taxon>
        <taxon>Alveolata</taxon>
        <taxon>Dinophyceae</taxon>
        <taxon>Suessiales</taxon>
        <taxon>Symbiodiniaceae</taxon>
        <taxon>Symbiodinium</taxon>
    </lineage>
</organism>
<evidence type="ECO:0000256" key="5">
    <source>
        <dbReference type="SAM" id="Phobius"/>
    </source>
</evidence>
<evidence type="ECO:0000256" key="4">
    <source>
        <dbReference type="ARBA" id="ARBA00023136"/>
    </source>
</evidence>
<feature type="transmembrane region" description="Helical" evidence="5">
    <location>
        <begin position="193"/>
        <end position="216"/>
    </location>
</feature>
<comment type="subcellular location">
    <subcellularLocation>
        <location evidence="1">Membrane</location>
        <topology evidence="1">Multi-pass membrane protein</topology>
    </subcellularLocation>
</comment>
<keyword evidence="2 5" id="KW-0812">Transmembrane</keyword>
<dbReference type="EMBL" id="CAJNDS010002307">
    <property type="protein sequence ID" value="CAE7423819.1"/>
    <property type="molecule type" value="Genomic_DNA"/>
</dbReference>
<evidence type="ECO:0000256" key="2">
    <source>
        <dbReference type="ARBA" id="ARBA00022692"/>
    </source>
</evidence>
<evidence type="ECO:0000256" key="1">
    <source>
        <dbReference type="ARBA" id="ARBA00004141"/>
    </source>
</evidence>
<feature type="transmembrane region" description="Helical" evidence="5">
    <location>
        <begin position="322"/>
        <end position="342"/>
    </location>
</feature>
<sequence length="389" mass="42844">MLCCYLAIMESGIAMWKGVMAGNHADEKKHREKSIVSYEDFGKAAFGKTGEAMVLIIMVSYFLGIVASFGVLIAEELENLLGQLTKKQWLMAFSPVMVIMSLLPNITAIAKMTPIAVSSIVVLVVVILTKSVLDAQRWQDWPDLDAAKLHRAWPESSMAMGSVVASLFGAFGVNGNVPSILCEMNDPMEFPFAYKLAMTIVLVIYASVMLCGYYGYGEFMQSDIVKSMTSFPASEEQALNVSFDDWTGPKALVLRAICASLLLIKLIIGMPLNMMVIVYSFQTYDGTKDYFPAGSVANKIMRISMVIIALVIGLFVTNFNNLFSLVCSVFGPLLQCFLPLFLSYKIRKLHGAHMSSLVRRLAHALIFLLGAYSLSIGFYQSLQAITNPE</sequence>
<keyword evidence="3 5" id="KW-1133">Transmembrane helix</keyword>
<dbReference type="InterPro" id="IPR013057">
    <property type="entry name" value="AA_transpt_TM"/>
</dbReference>
<keyword evidence="4 5" id="KW-0472">Membrane</keyword>
<feature type="transmembrane region" description="Helical" evidence="5">
    <location>
        <begin position="158"/>
        <end position="181"/>
    </location>
</feature>
<evidence type="ECO:0000259" key="6">
    <source>
        <dbReference type="Pfam" id="PF01490"/>
    </source>
</evidence>
<reference evidence="7" key="1">
    <citation type="submission" date="2021-02" db="EMBL/GenBank/DDBJ databases">
        <authorList>
            <person name="Dougan E. K."/>
            <person name="Rhodes N."/>
            <person name="Thang M."/>
            <person name="Chan C."/>
        </authorList>
    </citation>
    <scope>NUCLEOTIDE SEQUENCE</scope>
</reference>
<feature type="domain" description="Amino acid transporter transmembrane" evidence="6">
    <location>
        <begin position="25"/>
        <end position="381"/>
    </location>
</feature>
<gene>
    <name evidence="7" type="primary">AVT1F</name>
    <name evidence="7" type="ORF">SNAT2548_LOCUS23055</name>
</gene>
<comment type="caution">
    <text evidence="7">The sequence shown here is derived from an EMBL/GenBank/DDBJ whole genome shotgun (WGS) entry which is preliminary data.</text>
</comment>
<feature type="transmembrane region" description="Helical" evidence="5">
    <location>
        <begin position="300"/>
        <end position="316"/>
    </location>
</feature>
<name>A0A812R7K2_9DINO</name>
<proteinExistence type="predicted"/>
<keyword evidence="8" id="KW-1185">Reference proteome</keyword>
<feature type="transmembrane region" description="Helical" evidence="5">
    <location>
        <begin position="362"/>
        <end position="382"/>
    </location>
</feature>
<feature type="transmembrane region" description="Helical" evidence="5">
    <location>
        <begin position="252"/>
        <end position="279"/>
    </location>
</feature>
<evidence type="ECO:0000313" key="7">
    <source>
        <dbReference type="EMBL" id="CAE7423819.1"/>
    </source>
</evidence>
<dbReference type="Proteomes" id="UP000604046">
    <property type="component" value="Unassembled WGS sequence"/>
</dbReference>
<dbReference type="GO" id="GO:0016020">
    <property type="term" value="C:membrane"/>
    <property type="evidence" value="ECO:0007669"/>
    <property type="project" value="UniProtKB-SubCell"/>
</dbReference>
<dbReference type="PANTHER" id="PTHR22950">
    <property type="entry name" value="AMINO ACID TRANSPORTER"/>
    <property type="match status" value="1"/>
</dbReference>
<dbReference type="OrthoDB" id="40134at2759"/>
<protein>
    <submittedName>
        <fullName evidence="7">AVT1F protein</fullName>
    </submittedName>
</protein>
<evidence type="ECO:0000313" key="8">
    <source>
        <dbReference type="Proteomes" id="UP000604046"/>
    </source>
</evidence>
<feature type="transmembrane region" description="Helical" evidence="5">
    <location>
        <begin position="115"/>
        <end position="133"/>
    </location>
</feature>
<feature type="transmembrane region" description="Helical" evidence="5">
    <location>
        <begin position="89"/>
        <end position="108"/>
    </location>
</feature>
<dbReference type="GO" id="GO:0015179">
    <property type="term" value="F:L-amino acid transmembrane transporter activity"/>
    <property type="evidence" value="ECO:0007669"/>
    <property type="project" value="TreeGrafter"/>
</dbReference>
<evidence type="ECO:0000256" key="3">
    <source>
        <dbReference type="ARBA" id="ARBA00022989"/>
    </source>
</evidence>
<dbReference type="Pfam" id="PF01490">
    <property type="entry name" value="Aa_trans"/>
    <property type="match status" value="1"/>
</dbReference>
<dbReference type="AlphaFoldDB" id="A0A812R7K2"/>
<feature type="transmembrane region" description="Helical" evidence="5">
    <location>
        <begin position="52"/>
        <end position="74"/>
    </location>
</feature>